<dbReference type="InterPro" id="IPR029032">
    <property type="entry name" value="AhpD-like"/>
</dbReference>
<dbReference type="SUPFAM" id="SSF69118">
    <property type="entry name" value="AhpD-like"/>
    <property type="match status" value="1"/>
</dbReference>
<evidence type="ECO:0000313" key="2">
    <source>
        <dbReference type="EMBL" id="SNR42046.1"/>
    </source>
</evidence>
<dbReference type="Proteomes" id="UP000198348">
    <property type="component" value="Unassembled WGS sequence"/>
</dbReference>
<feature type="region of interest" description="Disordered" evidence="1">
    <location>
        <begin position="1"/>
        <end position="20"/>
    </location>
</feature>
<reference evidence="3" key="1">
    <citation type="submission" date="2017-06" db="EMBL/GenBank/DDBJ databases">
        <authorList>
            <person name="Varghese N."/>
            <person name="Submissions S."/>
        </authorList>
    </citation>
    <scope>NUCLEOTIDE SEQUENCE [LARGE SCALE GENOMIC DNA]</scope>
    <source>
        <strain evidence="3">DSM 45207</strain>
    </source>
</reference>
<proteinExistence type="predicted"/>
<name>A0A238W678_9PSEU</name>
<dbReference type="EMBL" id="FZNW01000005">
    <property type="protein sequence ID" value="SNR42046.1"/>
    <property type="molecule type" value="Genomic_DNA"/>
</dbReference>
<keyword evidence="3" id="KW-1185">Reference proteome</keyword>
<evidence type="ECO:0000256" key="1">
    <source>
        <dbReference type="SAM" id="MobiDB-lite"/>
    </source>
</evidence>
<dbReference type="AlphaFoldDB" id="A0A238W678"/>
<protein>
    <submittedName>
        <fullName evidence="2">Uncharacterized protein</fullName>
    </submittedName>
</protein>
<sequence>MPRVQVHGLDSAPESSRDSLKELHQKFGGVLNIFGEMANSPAVLSAFTAAEGTIADYTRRHRPHHHDELLQPLRRYRVRLARSS</sequence>
<organism evidence="2 3">
    <name type="scientific">Haloechinothrix alba</name>
    <dbReference type="NCBI Taxonomy" id="664784"/>
    <lineage>
        <taxon>Bacteria</taxon>
        <taxon>Bacillati</taxon>
        <taxon>Actinomycetota</taxon>
        <taxon>Actinomycetes</taxon>
        <taxon>Pseudonocardiales</taxon>
        <taxon>Pseudonocardiaceae</taxon>
        <taxon>Haloechinothrix</taxon>
    </lineage>
</organism>
<accession>A0A238W678</accession>
<gene>
    <name evidence="2" type="ORF">SAMN06265360_105159</name>
</gene>
<evidence type="ECO:0000313" key="3">
    <source>
        <dbReference type="Proteomes" id="UP000198348"/>
    </source>
</evidence>